<evidence type="ECO:0000259" key="1">
    <source>
        <dbReference type="Pfam" id="PF18903"/>
    </source>
</evidence>
<sequence length="258" mass="30226">MICYVIKDIYLADYLIKEKGIKPSKCLKDKKDNAICYYFECTQQIQNLIIEFEKIKEEKLEEGLVKDQISGQMSILDLKKFRPVSKTKSLIPKTIFDISKKVNISQLKITDYIGIVETEEYGKMEKWQKKDIGYLVKTEDFIEKMNRQLPKPDALMDKVLKILIYLIQQEANKSGKDITEAEISFYSKDIAKYLGLGEQIKKSGEFNKSLKRTLISGHCTHYEYPHKIDGVNYRYYGTFFDVDIPEDSKHKWTLYFNG</sequence>
<dbReference type="EMBL" id="BARW01005991">
    <property type="protein sequence ID" value="GAI85060.1"/>
    <property type="molecule type" value="Genomic_DNA"/>
</dbReference>
<dbReference type="AlphaFoldDB" id="X1TBW7"/>
<feature type="domain" description="DUF5659" evidence="1">
    <location>
        <begin position="4"/>
        <end position="54"/>
    </location>
</feature>
<organism evidence="2">
    <name type="scientific">marine sediment metagenome</name>
    <dbReference type="NCBI Taxonomy" id="412755"/>
    <lineage>
        <taxon>unclassified sequences</taxon>
        <taxon>metagenomes</taxon>
        <taxon>ecological metagenomes</taxon>
    </lineage>
</organism>
<gene>
    <name evidence="2" type="ORF">S12H4_12515</name>
</gene>
<reference evidence="2" key="1">
    <citation type="journal article" date="2014" name="Front. Microbiol.">
        <title>High frequency of phylogenetically diverse reductive dehalogenase-homologous genes in deep subseafloor sedimentary metagenomes.</title>
        <authorList>
            <person name="Kawai M."/>
            <person name="Futagami T."/>
            <person name="Toyoda A."/>
            <person name="Takaki Y."/>
            <person name="Nishi S."/>
            <person name="Hori S."/>
            <person name="Arai W."/>
            <person name="Tsubouchi T."/>
            <person name="Morono Y."/>
            <person name="Uchiyama I."/>
            <person name="Ito T."/>
            <person name="Fujiyama A."/>
            <person name="Inagaki F."/>
            <person name="Takami H."/>
        </authorList>
    </citation>
    <scope>NUCLEOTIDE SEQUENCE</scope>
    <source>
        <strain evidence="2">Expedition CK06-06</strain>
    </source>
</reference>
<feature type="non-terminal residue" evidence="2">
    <location>
        <position position="258"/>
    </location>
</feature>
<comment type="caution">
    <text evidence="2">The sequence shown here is derived from an EMBL/GenBank/DDBJ whole genome shotgun (WGS) entry which is preliminary data.</text>
</comment>
<proteinExistence type="predicted"/>
<dbReference type="InterPro" id="IPR043718">
    <property type="entry name" value="DUF5659"/>
</dbReference>
<protein>
    <recommendedName>
        <fullName evidence="1">DUF5659 domain-containing protein</fullName>
    </recommendedName>
</protein>
<dbReference type="Pfam" id="PF18903">
    <property type="entry name" value="DUF5659"/>
    <property type="match status" value="1"/>
</dbReference>
<accession>X1TBW7</accession>
<evidence type="ECO:0000313" key="2">
    <source>
        <dbReference type="EMBL" id="GAI85060.1"/>
    </source>
</evidence>
<name>X1TBW7_9ZZZZ</name>